<dbReference type="Pfam" id="PF01408">
    <property type="entry name" value="GFO_IDH_MocA"/>
    <property type="match status" value="1"/>
</dbReference>
<evidence type="ECO:0000259" key="3">
    <source>
        <dbReference type="Pfam" id="PF22725"/>
    </source>
</evidence>
<dbReference type="SUPFAM" id="SSF51735">
    <property type="entry name" value="NAD(P)-binding Rossmann-fold domains"/>
    <property type="match status" value="1"/>
</dbReference>
<dbReference type="InterPro" id="IPR000683">
    <property type="entry name" value="Gfo/Idh/MocA-like_OxRdtase_N"/>
</dbReference>
<feature type="domain" description="GFO/IDH/MocA-like oxidoreductase" evidence="3">
    <location>
        <begin position="130"/>
        <end position="264"/>
    </location>
</feature>
<name>A0ABV3WNI9_9HYPH</name>
<feature type="domain" description="Gfo/Idh/MocA-like oxidoreductase N-terminal" evidence="2">
    <location>
        <begin position="6"/>
        <end position="119"/>
    </location>
</feature>
<gene>
    <name evidence="4" type="ORF">V1479_02810</name>
</gene>
<evidence type="ECO:0000256" key="1">
    <source>
        <dbReference type="ARBA" id="ARBA00023002"/>
    </source>
</evidence>
<protein>
    <submittedName>
        <fullName evidence="4">Gfo/Idh/MocA family oxidoreductase</fullName>
    </submittedName>
</protein>
<dbReference type="PANTHER" id="PTHR43818:SF11">
    <property type="entry name" value="BCDNA.GH03377"/>
    <property type="match status" value="1"/>
</dbReference>
<dbReference type="Gene3D" id="3.40.50.720">
    <property type="entry name" value="NAD(P)-binding Rossmann-like Domain"/>
    <property type="match status" value="1"/>
</dbReference>
<keyword evidence="1" id="KW-0560">Oxidoreductase</keyword>
<comment type="caution">
    <text evidence="4">The sequence shown here is derived from an EMBL/GenBank/DDBJ whole genome shotgun (WGS) entry which is preliminary data.</text>
</comment>
<organism evidence="4 5">
    <name type="scientific">Neoaquamicrobium sediminum</name>
    <dbReference type="NCBI Taxonomy" id="1849104"/>
    <lineage>
        <taxon>Bacteria</taxon>
        <taxon>Pseudomonadati</taxon>
        <taxon>Pseudomonadota</taxon>
        <taxon>Alphaproteobacteria</taxon>
        <taxon>Hyphomicrobiales</taxon>
        <taxon>Phyllobacteriaceae</taxon>
        <taxon>Neoaquamicrobium</taxon>
    </lineage>
</organism>
<proteinExistence type="predicted"/>
<accession>A0ABV3WNI9</accession>
<dbReference type="SUPFAM" id="SSF55347">
    <property type="entry name" value="Glyceraldehyde-3-phosphate dehydrogenase-like, C-terminal domain"/>
    <property type="match status" value="1"/>
</dbReference>
<dbReference type="InterPro" id="IPR036291">
    <property type="entry name" value="NAD(P)-bd_dom_sf"/>
</dbReference>
<dbReference type="EMBL" id="JAZHFV010000001">
    <property type="protein sequence ID" value="MEX4006217.1"/>
    <property type="molecule type" value="Genomic_DNA"/>
</dbReference>
<dbReference type="Gene3D" id="3.30.360.10">
    <property type="entry name" value="Dihydrodipicolinate Reductase, domain 2"/>
    <property type="match status" value="1"/>
</dbReference>
<dbReference type="InterPro" id="IPR055170">
    <property type="entry name" value="GFO_IDH_MocA-like_dom"/>
</dbReference>
<reference evidence="4 5" key="1">
    <citation type="submission" date="2024-01" db="EMBL/GenBank/DDBJ databases">
        <title>New evidence supports the origin of RcGTA from prophage.</title>
        <authorList>
            <person name="Xu Y."/>
            <person name="Liu B."/>
            <person name="Chen F."/>
        </authorList>
    </citation>
    <scope>NUCLEOTIDE SEQUENCE [LARGE SCALE GENOMIC DNA]</scope>
    <source>
        <strain evidence="4 5">CBW1107-2</strain>
    </source>
</reference>
<sequence>MAKKLGVGVIGCGNISAAYFMLAPLFKGIEMRAGADLDMKMAQARAKEFGVRASSVADLLASDDIDIVVNLTIPAAHYEVSKAILDAGKHVYSEKPFVLSVREGQDLKKRADRKGLRVGSAPDTFLGGAHQRVRSLIDDGKVGRVTSGTCYVMSHGMEHWHPNPDFFFQPGGGPILDIGPYYITNLVQLIGPVKRVAALAATPASERTITSKPRFGEKIKVTTPTTIHALMEFENGATVTFNASWDVWKHGHAPIELYGEEGTIFVPDPNFFGGDVMMTNRTDAVKKLPKWEHAFAVPNQQHAQGMMANYRASGLADMALGILEGRPHRCSLELSLHVIDVMTGILRSGETGRFVAMRTTCERPEALSPAQAKAMLARKK</sequence>
<dbReference type="RefSeq" id="WP_368801564.1">
    <property type="nucleotide sequence ID" value="NZ_JAZHFV010000001.1"/>
</dbReference>
<dbReference type="Pfam" id="PF22725">
    <property type="entry name" value="GFO_IDH_MocA_C3"/>
    <property type="match status" value="1"/>
</dbReference>
<dbReference type="InterPro" id="IPR050463">
    <property type="entry name" value="Gfo/Idh/MocA_oxidrdct_glycsds"/>
</dbReference>
<evidence type="ECO:0000313" key="4">
    <source>
        <dbReference type="EMBL" id="MEX4006217.1"/>
    </source>
</evidence>
<evidence type="ECO:0000313" key="5">
    <source>
        <dbReference type="Proteomes" id="UP001559025"/>
    </source>
</evidence>
<dbReference type="Proteomes" id="UP001559025">
    <property type="component" value="Unassembled WGS sequence"/>
</dbReference>
<keyword evidence="5" id="KW-1185">Reference proteome</keyword>
<dbReference type="PANTHER" id="PTHR43818">
    <property type="entry name" value="BCDNA.GH03377"/>
    <property type="match status" value="1"/>
</dbReference>
<evidence type="ECO:0000259" key="2">
    <source>
        <dbReference type="Pfam" id="PF01408"/>
    </source>
</evidence>